<evidence type="ECO:0000313" key="2">
    <source>
        <dbReference type="EMBL" id="AFC25969.1"/>
    </source>
</evidence>
<dbReference type="EMBL" id="CP002831">
    <property type="protein sequence ID" value="AFC25969.1"/>
    <property type="molecule type" value="Genomic_DNA"/>
</dbReference>
<keyword evidence="3" id="KW-1185">Reference proteome</keyword>
<evidence type="ECO:0000256" key="1">
    <source>
        <dbReference type="SAM" id="SignalP"/>
    </source>
</evidence>
<dbReference type="STRING" id="984262.SGRA_3241"/>
<dbReference type="AlphaFoldDB" id="H6KZW2"/>
<accession>H6KZW2</accession>
<name>H6KZW2_SAPGL</name>
<dbReference type="PROSITE" id="PS51257">
    <property type="entry name" value="PROKAR_LIPOPROTEIN"/>
    <property type="match status" value="1"/>
</dbReference>
<protein>
    <recommendedName>
        <fullName evidence="4">Lipoprotein</fullName>
    </recommendedName>
</protein>
<reference evidence="2 3" key="1">
    <citation type="journal article" date="2012" name="Stand. Genomic Sci.">
        <title>Complete genome sequencing and analysis of Saprospira grandis str. Lewin, a predatory marine bacterium.</title>
        <authorList>
            <person name="Saw J.H."/>
            <person name="Yuryev A."/>
            <person name="Kanbe M."/>
            <person name="Hou S."/>
            <person name="Young A.G."/>
            <person name="Aizawa S."/>
            <person name="Alam M."/>
        </authorList>
    </citation>
    <scope>NUCLEOTIDE SEQUENCE [LARGE SCALE GENOMIC DNA]</scope>
    <source>
        <strain evidence="2 3">Lewin</strain>
    </source>
</reference>
<dbReference type="OrthoDB" id="1437645at2"/>
<dbReference type="HOGENOM" id="CLU_1293565_0_0_10"/>
<feature type="signal peptide" evidence="1">
    <location>
        <begin position="1"/>
        <end position="22"/>
    </location>
</feature>
<dbReference type="RefSeq" id="WP_015693564.1">
    <property type="nucleotide sequence ID" value="NC_016940.1"/>
</dbReference>
<gene>
    <name evidence="2" type="ordered locus">SGRA_3241</name>
</gene>
<dbReference type="eggNOG" id="ENOG502ZGTX">
    <property type="taxonomic scope" value="Bacteria"/>
</dbReference>
<proteinExistence type="predicted"/>
<sequence>MIRKFSVLIFALFLLTSCDQLAKEGGEGETVDEQMPEVEVKEYKVVAPPAGCQLPKTVADLDGGLKKIFYQFNKNNQGSLALFGKEMQLGKKEMVVIVDYMQYKDMDCEEDQSRYGVGVRLFLHIEKANRKIDLNNLPQLAANVQLGRASVRYIFQTIGVTGPKINDILPKSNTNTFDVEGYANVIRAVDQVQSLIRDGIDGVNIAPQAIPTN</sequence>
<feature type="chain" id="PRO_5003603879" description="Lipoprotein" evidence="1">
    <location>
        <begin position="23"/>
        <end position="213"/>
    </location>
</feature>
<evidence type="ECO:0000313" key="3">
    <source>
        <dbReference type="Proteomes" id="UP000007519"/>
    </source>
</evidence>
<dbReference type="Proteomes" id="UP000007519">
    <property type="component" value="Chromosome"/>
</dbReference>
<evidence type="ECO:0008006" key="4">
    <source>
        <dbReference type="Google" id="ProtNLM"/>
    </source>
</evidence>
<dbReference type="KEGG" id="sgn:SGRA_3241"/>
<organism evidence="2 3">
    <name type="scientific">Saprospira grandis (strain Lewin)</name>
    <dbReference type="NCBI Taxonomy" id="984262"/>
    <lineage>
        <taxon>Bacteria</taxon>
        <taxon>Pseudomonadati</taxon>
        <taxon>Bacteroidota</taxon>
        <taxon>Saprospiria</taxon>
        <taxon>Saprospirales</taxon>
        <taxon>Saprospiraceae</taxon>
        <taxon>Saprospira</taxon>
    </lineage>
</organism>
<keyword evidence="1" id="KW-0732">Signal</keyword>